<reference evidence="4" key="1">
    <citation type="submission" date="2021-03" db="EMBL/GenBank/DDBJ databases">
        <authorList>
            <consortium name="Genoscope - CEA"/>
            <person name="William W."/>
        </authorList>
    </citation>
    <scope>NUCLEOTIDE SEQUENCE</scope>
    <source>
        <strain evidence="4">Doubled-haploid Pahang</strain>
    </source>
</reference>
<evidence type="ECO:0000313" key="4">
    <source>
        <dbReference type="EMBL" id="CAG1844302.1"/>
    </source>
</evidence>
<reference evidence="5" key="2">
    <citation type="submission" date="2021-05" db="UniProtKB">
        <authorList>
            <consortium name="EnsemblPlants"/>
        </authorList>
    </citation>
    <scope>IDENTIFICATION</scope>
    <source>
        <strain evidence="5">subsp. malaccensis</strain>
    </source>
</reference>
<dbReference type="PROSITE" id="PS50882">
    <property type="entry name" value="YTH"/>
    <property type="match status" value="1"/>
</dbReference>
<dbReference type="GO" id="GO:0005737">
    <property type="term" value="C:cytoplasm"/>
    <property type="evidence" value="ECO:0000318"/>
    <property type="project" value="GO_Central"/>
</dbReference>
<evidence type="ECO:0000313" key="6">
    <source>
        <dbReference type="Proteomes" id="UP000012960"/>
    </source>
</evidence>
<dbReference type="Gramene" id="Ma04_t34990.1">
    <property type="protein sequence ID" value="Ma04_p34990.1"/>
    <property type="gene ID" value="Ma04_g34990"/>
</dbReference>
<dbReference type="Proteomes" id="UP000012960">
    <property type="component" value="Unplaced"/>
</dbReference>
<proteinExistence type="inferred from homology"/>
<dbReference type="FunCoup" id="A0A804IXB9">
    <property type="interactions" value="620"/>
</dbReference>
<dbReference type="GO" id="GO:1990247">
    <property type="term" value="F:N6-methyladenosine-containing RNA reader activity"/>
    <property type="evidence" value="ECO:0007669"/>
    <property type="project" value="UniProtKB-UniRule"/>
</dbReference>
<comment type="similarity">
    <text evidence="1">Belongs to the YTHDF family.</text>
</comment>
<evidence type="ECO:0000259" key="3">
    <source>
        <dbReference type="PROSITE" id="PS50882"/>
    </source>
</evidence>
<dbReference type="OMA" id="FMDPNMF"/>
<organism evidence="5 6">
    <name type="scientific">Musa acuminata subsp. malaccensis</name>
    <name type="common">Wild banana</name>
    <name type="synonym">Musa malaccensis</name>
    <dbReference type="NCBI Taxonomy" id="214687"/>
    <lineage>
        <taxon>Eukaryota</taxon>
        <taxon>Viridiplantae</taxon>
        <taxon>Streptophyta</taxon>
        <taxon>Embryophyta</taxon>
        <taxon>Tracheophyta</taxon>
        <taxon>Spermatophyta</taxon>
        <taxon>Magnoliopsida</taxon>
        <taxon>Liliopsida</taxon>
        <taxon>Zingiberales</taxon>
        <taxon>Musaceae</taxon>
        <taxon>Musa</taxon>
    </lineage>
</organism>
<dbReference type="InParanoid" id="A0A804IXB9"/>
<comment type="function">
    <text evidence="1">Specifically recognizes and binds N6-methyladenosine (m6A)-containing RNAs, and regulates mRNA stability. M6A is a modification present at internal sites of mRNAs and some non-coding RNAs and plays a role in mRNA stability and processing.</text>
</comment>
<dbReference type="EnsemblPlants" id="Ma04_t34990.1">
    <property type="protein sequence ID" value="Ma04_p34990.1"/>
    <property type="gene ID" value="Ma04_g34990"/>
</dbReference>
<dbReference type="Pfam" id="PF04146">
    <property type="entry name" value="YTH"/>
    <property type="match status" value="1"/>
</dbReference>
<dbReference type="AlphaFoldDB" id="A0A804IXB9"/>
<dbReference type="PANTHER" id="PTHR12357">
    <property type="entry name" value="YTH YT521-B HOMOLOGY DOMAIN-CONTAINING"/>
    <property type="match status" value="1"/>
</dbReference>
<gene>
    <name evidence="4" type="ORF">GSMUA_140970.1</name>
</gene>
<dbReference type="GO" id="GO:0003729">
    <property type="term" value="F:mRNA binding"/>
    <property type="evidence" value="ECO:0000318"/>
    <property type="project" value="GO_Central"/>
</dbReference>
<dbReference type="InterPro" id="IPR007275">
    <property type="entry name" value="YTH_domain"/>
</dbReference>
<dbReference type="EMBL" id="HG996469">
    <property type="protein sequence ID" value="CAG1844302.1"/>
    <property type="molecule type" value="Genomic_DNA"/>
</dbReference>
<accession>A0A804IXB9</accession>
<protein>
    <recommendedName>
        <fullName evidence="1">YTH domain-containing family protein</fullName>
    </recommendedName>
</protein>
<name>A0A804IXB9_MUSAM</name>
<evidence type="ECO:0000256" key="2">
    <source>
        <dbReference type="SAM" id="MobiDB-lite"/>
    </source>
</evidence>
<sequence length="667" mass="73589">MAAVAPAPLADQTTDLMRKLSLDSKNMSSDASEVTKKPSGVQYGSVNGREAPMVSIPTSERSLTPLLQEHLDTSMFYYPNGHASSFYYGGYDGSATEWEAYPRYVSPDGSEVPPLGVYGDMYHHGYGYASYGPWLGHNSQLYGPQHYQFPPTYYQPPTPTPTCVSYTTSQTPSSKGEVSTSAAADLPSIPVDTKADSNVMAQTITNVNDVSATLKPNQQNSLLNQSGSFGKGGLLGGLPSGYQDPRFGFDGMWSPVPWFDGPIFSDGQHKPATTNNISSMTTQIGNTMSTRNQNTRLQPHHMGMHASGPAAPGVANKLYPSNRMYGHQNANGFGNHQSYSSSMYNSRMNGRWGMSTDNNYKSRGRGNGFCGYGNENLDGLSELNKGPRAGCFGNQKGFGPNVTIAVRVQSLSANVNVQESVAIPGSGQYNKADFPETYSNAKFFIIKSYSEDDIHKSIKYNIWSSTPHGNKKLDAAYQESKEQTSGCPIFLFFSVNTSGQFVGVAEMIGRVNFNRTFGYWQQDKWIGCFPVKWQIVKDVPNNILKHIILEDNENKPVTNSRDTQEVKLDQGLQLLRLFKDHVSKTSILDDFSFYEDRQKMMQEKRSKLQLLQKKIIDESPVHFDEKDMDGVSRNPGLQKPLEVKNESGQGELALGESAQAERRVALL</sequence>
<feature type="domain" description="YTH" evidence="3">
    <location>
        <begin position="441"/>
        <end position="578"/>
    </location>
</feature>
<keyword evidence="6" id="KW-1185">Reference proteome</keyword>
<feature type="region of interest" description="Disordered" evidence="2">
    <location>
        <begin position="24"/>
        <end position="47"/>
    </location>
</feature>
<dbReference type="OrthoDB" id="306690at2759"/>
<dbReference type="CDD" id="cd21134">
    <property type="entry name" value="YTH"/>
    <property type="match status" value="1"/>
</dbReference>
<evidence type="ECO:0000313" key="5">
    <source>
        <dbReference type="EnsemblPlants" id="Ma04_p34990.1"/>
    </source>
</evidence>
<dbReference type="Gene3D" id="3.10.590.10">
    <property type="entry name" value="ph1033 like domains"/>
    <property type="match status" value="1"/>
</dbReference>
<keyword evidence="1" id="KW-0694">RNA-binding</keyword>
<dbReference type="GO" id="GO:0061157">
    <property type="term" value="P:mRNA destabilization"/>
    <property type="evidence" value="ECO:0000318"/>
    <property type="project" value="GO_Central"/>
</dbReference>
<dbReference type="PANTHER" id="PTHR12357:SF99">
    <property type="entry name" value="YTH DOMAIN-CONTAINING PROTEIN ECT2-RELATED"/>
    <property type="match status" value="1"/>
</dbReference>
<dbReference type="InterPro" id="IPR045168">
    <property type="entry name" value="YTH_prot"/>
</dbReference>
<evidence type="ECO:0000256" key="1">
    <source>
        <dbReference type="RuleBase" id="RU369095"/>
    </source>
</evidence>
<feature type="region of interest" description="Disordered" evidence="2">
    <location>
        <begin position="624"/>
        <end position="656"/>
    </location>
</feature>